<proteinExistence type="predicted"/>
<sequence length="367" mass="41946">MEALKILISGITYVMIHSNTTEIVFLPASSKRDSSSRLLSLPPELIFNICEQVFPDGNHRSRLWTSEYKKALTNISSLGQTCKTLYVFFQPYLYRFIHVHMATPSLDLSPTHPSKRFYKILKLVTFLPRKPMAPAVNDLQLLKALATNRSLGHLIKELEIKGFATQAVTLHHFEKLLEMRGLQVLTLRSIDKGQCLVEKIEPAHLTTLRLHYCDLGMPPLRSIVGAARSLQHFEFYEKWWTLFRPWRNSDPVTIPGLLEILKQHAESLETLGLSLELAPRHQLVRIVEISGLPRLKTLILNALCVGSLAPTVWTIGHVPEWVFSAVASMIEKMRFLDFVFVQYPPKKRRRLATPGKFCGGDTFFQDY</sequence>
<dbReference type="SUPFAM" id="SSF52047">
    <property type="entry name" value="RNI-like"/>
    <property type="match status" value="1"/>
</dbReference>
<gene>
    <name evidence="1" type="ORF">QBC38DRAFT_531754</name>
</gene>
<dbReference type="EMBL" id="MU865376">
    <property type="protein sequence ID" value="KAK4225082.1"/>
    <property type="molecule type" value="Genomic_DNA"/>
</dbReference>
<reference evidence="1" key="1">
    <citation type="journal article" date="2023" name="Mol. Phylogenet. Evol.">
        <title>Genome-scale phylogeny and comparative genomics of the fungal order Sordariales.</title>
        <authorList>
            <person name="Hensen N."/>
            <person name="Bonometti L."/>
            <person name="Westerberg I."/>
            <person name="Brannstrom I.O."/>
            <person name="Guillou S."/>
            <person name="Cros-Aarteil S."/>
            <person name="Calhoun S."/>
            <person name="Haridas S."/>
            <person name="Kuo A."/>
            <person name="Mondo S."/>
            <person name="Pangilinan J."/>
            <person name="Riley R."/>
            <person name="LaButti K."/>
            <person name="Andreopoulos B."/>
            <person name="Lipzen A."/>
            <person name="Chen C."/>
            <person name="Yan M."/>
            <person name="Daum C."/>
            <person name="Ng V."/>
            <person name="Clum A."/>
            <person name="Steindorff A."/>
            <person name="Ohm R.A."/>
            <person name="Martin F."/>
            <person name="Silar P."/>
            <person name="Natvig D.O."/>
            <person name="Lalanne C."/>
            <person name="Gautier V."/>
            <person name="Ament-Velasquez S.L."/>
            <person name="Kruys A."/>
            <person name="Hutchinson M.I."/>
            <person name="Powell A.J."/>
            <person name="Barry K."/>
            <person name="Miller A.N."/>
            <person name="Grigoriev I.V."/>
            <person name="Debuchy R."/>
            <person name="Gladieux P."/>
            <person name="Hiltunen Thoren M."/>
            <person name="Johannesson H."/>
        </authorList>
    </citation>
    <scope>NUCLEOTIDE SEQUENCE</scope>
    <source>
        <strain evidence="1">CBS 990.96</strain>
    </source>
</reference>
<comment type="caution">
    <text evidence="1">The sequence shown here is derived from an EMBL/GenBank/DDBJ whole genome shotgun (WGS) entry which is preliminary data.</text>
</comment>
<reference evidence="1" key="2">
    <citation type="submission" date="2023-05" db="EMBL/GenBank/DDBJ databases">
        <authorList>
            <consortium name="Lawrence Berkeley National Laboratory"/>
            <person name="Steindorff A."/>
            <person name="Hensen N."/>
            <person name="Bonometti L."/>
            <person name="Westerberg I."/>
            <person name="Brannstrom I.O."/>
            <person name="Guillou S."/>
            <person name="Cros-Aarteil S."/>
            <person name="Calhoun S."/>
            <person name="Haridas S."/>
            <person name="Kuo A."/>
            <person name="Mondo S."/>
            <person name="Pangilinan J."/>
            <person name="Riley R."/>
            <person name="Labutti K."/>
            <person name="Andreopoulos B."/>
            <person name="Lipzen A."/>
            <person name="Chen C."/>
            <person name="Yanf M."/>
            <person name="Daum C."/>
            <person name="Ng V."/>
            <person name="Clum A."/>
            <person name="Ohm R."/>
            <person name="Martin F."/>
            <person name="Silar P."/>
            <person name="Natvig D."/>
            <person name="Lalanne C."/>
            <person name="Gautier V."/>
            <person name="Ament-Velasquez S.L."/>
            <person name="Kruys A."/>
            <person name="Hutchinson M.I."/>
            <person name="Powell A.J."/>
            <person name="Barry K."/>
            <person name="Miller A.N."/>
            <person name="Grigoriev I.V."/>
            <person name="Debuchy R."/>
            <person name="Gladieux P."/>
            <person name="Thoren M.H."/>
            <person name="Johannesson H."/>
        </authorList>
    </citation>
    <scope>NUCLEOTIDE SEQUENCE</scope>
    <source>
        <strain evidence="1">CBS 990.96</strain>
    </source>
</reference>
<accession>A0AAN7BKT7</accession>
<keyword evidence="2" id="KW-1185">Reference proteome</keyword>
<dbReference type="Proteomes" id="UP001301958">
    <property type="component" value="Unassembled WGS sequence"/>
</dbReference>
<name>A0AAN7BKT7_9PEZI</name>
<evidence type="ECO:0008006" key="3">
    <source>
        <dbReference type="Google" id="ProtNLM"/>
    </source>
</evidence>
<protein>
    <recommendedName>
        <fullName evidence="3">F-box domain-containing protein</fullName>
    </recommendedName>
</protein>
<evidence type="ECO:0000313" key="2">
    <source>
        <dbReference type="Proteomes" id="UP001301958"/>
    </source>
</evidence>
<evidence type="ECO:0000313" key="1">
    <source>
        <dbReference type="EMBL" id="KAK4225082.1"/>
    </source>
</evidence>
<dbReference type="AlphaFoldDB" id="A0AAN7BKT7"/>
<organism evidence="1 2">
    <name type="scientific">Podospora fimiseda</name>
    <dbReference type="NCBI Taxonomy" id="252190"/>
    <lineage>
        <taxon>Eukaryota</taxon>
        <taxon>Fungi</taxon>
        <taxon>Dikarya</taxon>
        <taxon>Ascomycota</taxon>
        <taxon>Pezizomycotina</taxon>
        <taxon>Sordariomycetes</taxon>
        <taxon>Sordariomycetidae</taxon>
        <taxon>Sordariales</taxon>
        <taxon>Podosporaceae</taxon>
        <taxon>Podospora</taxon>
    </lineage>
</organism>